<feature type="compositionally biased region" description="Polar residues" evidence="2">
    <location>
        <begin position="27"/>
        <end position="42"/>
    </location>
</feature>
<name>A0AAN6I7B2_PICAN</name>
<dbReference type="InterPro" id="IPR051176">
    <property type="entry name" value="Cent_Immune-Sig_Mod"/>
</dbReference>
<reference evidence="5" key="1">
    <citation type="journal article" date="2021" name="G3 (Bethesda)">
        <title>Genomic diversity, chromosomal rearrangements, and interspecies hybridization in the ogataea polymorpha species complex.</title>
        <authorList>
            <person name="Hanson S.J."/>
            <person name="Cinneide E.O."/>
            <person name="Salzberg L.I."/>
            <person name="Wolfe K.H."/>
            <person name="McGowan J."/>
            <person name="Fitzpatrick D.A."/>
            <person name="Matlin K."/>
        </authorList>
    </citation>
    <scope>NUCLEOTIDE SEQUENCE</scope>
    <source>
        <strain evidence="5">61-244</strain>
    </source>
</reference>
<dbReference type="Proteomes" id="UP001196530">
    <property type="component" value="Unassembled WGS sequence"/>
</dbReference>
<evidence type="ECO:0000313" key="6">
    <source>
        <dbReference type="Proteomes" id="UP001196530"/>
    </source>
</evidence>
<protein>
    <recommendedName>
        <fullName evidence="4">FHA domain-containing protein</fullName>
    </recommendedName>
</protein>
<comment type="caution">
    <text evidence="5">The sequence shown here is derived from an EMBL/GenBank/DDBJ whole genome shotgun (WGS) entry which is preliminary data.</text>
</comment>
<dbReference type="Pfam" id="PF00498">
    <property type="entry name" value="FHA"/>
    <property type="match status" value="1"/>
</dbReference>
<keyword evidence="1" id="KW-0175">Coiled coil</keyword>
<feature type="transmembrane region" description="Helical" evidence="3">
    <location>
        <begin position="456"/>
        <end position="474"/>
    </location>
</feature>
<dbReference type="PANTHER" id="PTHR15715:SF37">
    <property type="entry name" value="LD47843P"/>
    <property type="match status" value="1"/>
</dbReference>
<dbReference type="GeneID" id="66125232"/>
<feature type="compositionally biased region" description="Polar residues" evidence="2">
    <location>
        <begin position="1"/>
        <end position="18"/>
    </location>
</feature>
<organism evidence="5 6">
    <name type="scientific">Pichia angusta</name>
    <name type="common">Yeast</name>
    <name type="synonym">Hansenula polymorpha</name>
    <dbReference type="NCBI Taxonomy" id="870730"/>
    <lineage>
        <taxon>Eukaryota</taxon>
        <taxon>Fungi</taxon>
        <taxon>Dikarya</taxon>
        <taxon>Ascomycota</taxon>
        <taxon>Saccharomycotina</taxon>
        <taxon>Pichiomycetes</taxon>
        <taxon>Pichiales</taxon>
        <taxon>Pichiaceae</taxon>
        <taxon>Ogataea</taxon>
    </lineage>
</organism>
<evidence type="ECO:0000256" key="1">
    <source>
        <dbReference type="SAM" id="Coils"/>
    </source>
</evidence>
<evidence type="ECO:0000313" key="5">
    <source>
        <dbReference type="EMBL" id="KAG7821097.1"/>
    </source>
</evidence>
<dbReference type="SUPFAM" id="SSF49879">
    <property type="entry name" value="SMAD/FHA domain"/>
    <property type="match status" value="1"/>
</dbReference>
<feature type="coiled-coil region" evidence="1">
    <location>
        <begin position="315"/>
        <end position="381"/>
    </location>
</feature>
<evidence type="ECO:0000256" key="2">
    <source>
        <dbReference type="SAM" id="MobiDB-lite"/>
    </source>
</evidence>
<evidence type="ECO:0000259" key="4">
    <source>
        <dbReference type="PROSITE" id="PS50006"/>
    </source>
</evidence>
<dbReference type="RefSeq" id="XP_043061640.1">
    <property type="nucleotide sequence ID" value="XM_043201518.1"/>
</dbReference>
<keyword evidence="3" id="KW-1133">Transmembrane helix</keyword>
<dbReference type="InterPro" id="IPR008984">
    <property type="entry name" value="SMAD_FHA_dom_sf"/>
</dbReference>
<keyword evidence="3" id="KW-0472">Membrane</keyword>
<evidence type="ECO:0000256" key="3">
    <source>
        <dbReference type="SAM" id="Phobius"/>
    </source>
</evidence>
<dbReference type="SMART" id="SM00240">
    <property type="entry name" value="FHA"/>
    <property type="match status" value="1"/>
</dbReference>
<proteinExistence type="predicted"/>
<keyword evidence="3" id="KW-0812">Transmembrane</keyword>
<feature type="region of interest" description="Disordered" evidence="2">
    <location>
        <begin position="410"/>
        <end position="434"/>
    </location>
</feature>
<dbReference type="PROSITE" id="PS50006">
    <property type="entry name" value="FHA_DOMAIN"/>
    <property type="match status" value="1"/>
</dbReference>
<sequence length="486" mass="55529">MSTRVSNATADIQRTDQPVYQRKRSASKTQSNYNSVNNNALYTGSPLPSQPEARESDPQPPRLQKFAHVVKLVSPDQSPSEFVKILNVPLAPESLKIGRQNVPKVTNKITDGYFDSRVLSRNHAELFIRDNKLYIRDLKSSNGTFINDEKLEPHKEYELRLGDKLDLGTTLESQVAHKKITCKVVELTYMSLEEYENVISQTLSKGNQESRKLELFNSSLDALIFSDVIEEQEDLVLESLMDELSHVEEKETTKKEENKIVTNLNIKPSAKLDDVVRKLIISINNEYIQQQRLREISKFMKNYTQYTPTAFNLGQSDSDERVKVLEEELIDLREQLAVARASEISAAVKFNEKEEAHLKVLKELEIVKSKLGSVLDDLEKEKTMKVQAQKEVYSLGLKVEELTRQLENSKEVCRKPTEPSTEVETSKSEHETRNQKLDLQIEAAKPFTVQRQFNTIPIFAASTVLIAVAIALFFKYDPNIIRWVPT</sequence>
<feature type="compositionally biased region" description="Basic and acidic residues" evidence="2">
    <location>
        <begin position="424"/>
        <end position="434"/>
    </location>
</feature>
<dbReference type="EMBL" id="JAHLUX010000002">
    <property type="protein sequence ID" value="KAG7821097.1"/>
    <property type="molecule type" value="Genomic_DNA"/>
</dbReference>
<dbReference type="AlphaFoldDB" id="A0AAN6I7B2"/>
<accession>A0AAN6I7B2</accession>
<dbReference type="PANTHER" id="PTHR15715">
    <property type="entry name" value="CENTROSOMAL PROTEIN OF 170 KDA"/>
    <property type="match status" value="1"/>
</dbReference>
<dbReference type="InterPro" id="IPR000253">
    <property type="entry name" value="FHA_dom"/>
</dbReference>
<gene>
    <name evidence="5" type="ORF">KL928_001181</name>
</gene>
<feature type="region of interest" description="Disordered" evidence="2">
    <location>
        <begin position="1"/>
        <end position="60"/>
    </location>
</feature>
<feature type="domain" description="FHA" evidence="4">
    <location>
        <begin position="95"/>
        <end position="151"/>
    </location>
</feature>
<dbReference type="Gene3D" id="2.60.200.20">
    <property type="match status" value="1"/>
</dbReference>